<accession>A0A9P0CX93</accession>
<evidence type="ECO:0000256" key="3">
    <source>
        <dbReference type="ARBA" id="ARBA00070878"/>
    </source>
</evidence>
<dbReference type="Gene3D" id="1.10.10.750">
    <property type="entry name" value="Ypt/Rab-GAP domain of gyp1p, domain 1"/>
    <property type="match status" value="1"/>
</dbReference>
<reference evidence="5" key="1">
    <citation type="submission" date="2022-01" db="EMBL/GenBank/DDBJ databases">
        <authorList>
            <person name="King R."/>
        </authorList>
    </citation>
    <scope>NUCLEOTIDE SEQUENCE</scope>
</reference>
<organism evidence="5 6">
    <name type="scientific">Psylliodes chrysocephalus</name>
    <dbReference type="NCBI Taxonomy" id="3402493"/>
    <lineage>
        <taxon>Eukaryota</taxon>
        <taxon>Metazoa</taxon>
        <taxon>Ecdysozoa</taxon>
        <taxon>Arthropoda</taxon>
        <taxon>Hexapoda</taxon>
        <taxon>Insecta</taxon>
        <taxon>Pterygota</taxon>
        <taxon>Neoptera</taxon>
        <taxon>Endopterygota</taxon>
        <taxon>Coleoptera</taxon>
        <taxon>Polyphaga</taxon>
        <taxon>Cucujiformia</taxon>
        <taxon>Chrysomeloidea</taxon>
        <taxon>Chrysomelidae</taxon>
        <taxon>Galerucinae</taxon>
        <taxon>Alticini</taxon>
        <taxon>Psylliodes</taxon>
    </lineage>
</organism>
<dbReference type="Pfam" id="PF00566">
    <property type="entry name" value="RabGAP-TBC"/>
    <property type="match status" value="1"/>
</dbReference>
<dbReference type="Gene3D" id="1.10.8.270">
    <property type="entry name" value="putative rabgap domain of human tbc1 domain family member 14 like domains"/>
    <property type="match status" value="1"/>
</dbReference>
<evidence type="ECO:0000313" key="5">
    <source>
        <dbReference type="EMBL" id="CAH1111042.1"/>
    </source>
</evidence>
<keyword evidence="6" id="KW-1185">Reference proteome</keyword>
<dbReference type="EMBL" id="OV651817">
    <property type="protein sequence ID" value="CAH1111042.1"/>
    <property type="molecule type" value="Genomic_DNA"/>
</dbReference>
<dbReference type="GO" id="GO:0031267">
    <property type="term" value="F:small GTPase binding"/>
    <property type="evidence" value="ECO:0007669"/>
    <property type="project" value="TreeGrafter"/>
</dbReference>
<dbReference type="PANTHER" id="PTHR47219">
    <property type="entry name" value="RAB GTPASE-ACTIVATING PROTEIN 1-LIKE"/>
    <property type="match status" value="1"/>
</dbReference>
<gene>
    <name evidence="5" type="ORF">PSYICH_LOCUS11191</name>
</gene>
<protein>
    <recommendedName>
        <fullName evidence="3">Growth hormone-regulated TBC protein 1</fullName>
    </recommendedName>
</protein>
<evidence type="ECO:0000259" key="4">
    <source>
        <dbReference type="PROSITE" id="PS50086"/>
    </source>
</evidence>
<evidence type="ECO:0000256" key="2">
    <source>
        <dbReference type="ARBA" id="ARBA00043879"/>
    </source>
</evidence>
<dbReference type="InterPro" id="IPR035969">
    <property type="entry name" value="Rab-GAP_TBC_sf"/>
</dbReference>
<dbReference type="PROSITE" id="PS50086">
    <property type="entry name" value="TBC_RABGAP"/>
    <property type="match status" value="1"/>
</dbReference>
<dbReference type="InterPro" id="IPR000195">
    <property type="entry name" value="Rab-GAP-TBC_dom"/>
</dbReference>
<sequence length="328" mass="38402">MAKSVYSKVDEYGFERSENFNYDVHDKFMSQYIRVLTRRSQRWNSIKGNIFSKPNVLKRFIRKGVPSDLRTSVWMRVSGGEEIRTNSSSTYNNLREKIDNQYIIDIIQIDLPRTFPENIFFSAHEYLPKMLFNVLATFAHQNKDVGYCQGLNYIAGLLLLATKDEEASFWLLKALVEKILPQYYIVTMTGLLIDLDVLDELVHKYEPVVHRHIQNVGMPWAMGTTKWFICLYSEVLPAETVFRIWDCLFNEGSKIIFRVAITLIRLHKDKILQTSELGELIGCFRDMRNHESVINCHQFMQEVFRLSGNLSNSTLSKLRAKYNQERTK</sequence>
<dbReference type="FunFam" id="1.10.8.270:FF:000016">
    <property type="entry name" value="TBC1 domain family member 2A"/>
    <property type="match status" value="1"/>
</dbReference>
<feature type="domain" description="Rab-GAP TBC" evidence="4">
    <location>
        <begin position="64"/>
        <end position="252"/>
    </location>
</feature>
<evidence type="ECO:0000256" key="1">
    <source>
        <dbReference type="ARBA" id="ARBA00022468"/>
    </source>
</evidence>
<evidence type="ECO:0000313" key="6">
    <source>
        <dbReference type="Proteomes" id="UP001153636"/>
    </source>
</evidence>
<dbReference type="PANTHER" id="PTHR47219:SF10">
    <property type="entry name" value="GROWTH HORMONE-REGULATED TBC PROTEIN 1"/>
    <property type="match status" value="1"/>
</dbReference>
<proteinExistence type="predicted"/>
<dbReference type="SMART" id="SM00164">
    <property type="entry name" value="TBC"/>
    <property type="match status" value="1"/>
</dbReference>
<dbReference type="SUPFAM" id="SSF47923">
    <property type="entry name" value="Ypt/Rab-GAP domain of gyp1p"/>
    <property type="match status" value="2"/>
</dbReference>
<keyword evidence="1" id="KW-0343">GTPase activation</keyword>
<dbReference type="Gene3D" id="1.10.472.80">
    <property type="entry name" value="Ypt/Rab-GAP domain of gyp1p, domain 3"/>
    <property type="match status" value="1"/>
</dbReference>
<dbReference type="InterPro" id="IPR050302">
    <property type="entry name" value="Rab_GAP_TBC_domain"/>
</dbReference>
<dbReference type="GO" id="GO:0005096">
    <property type="term" value="F:GTPase activator activity"/>
    <property type="evidence" value="ECO:0007669"/>
    <property type="project" value="UniProtKB-KW"/>
</dbReference>
<dbReference type="FunFam" id="1.10.472.80:FF:000029">
    <property type="entry name" value="Growth hormone-regulated TBC protein 1"/>
    <property type="match status" value="1"/>
</dbReference>
<dbReference type="OrthoDB" id="294251at2759"/>
<comment type="function">
    <text evidence="2">May act as a GTPase-activating protein for Rab family protein(s).</text>
</comment>
<dbReference type="AlphaFoldDB" id="A0A9P0CX93"/>
<dbReference type="Proteomes" id="UP001153636">
    <property type="component" value="Chromosome 5"/>
</dbReference>
<name>A0A9P0CX93_9CUCU</name>